<dbReference type="Proteomes" id="UP001172728">
    <property type="component" value="Unassembled WGS sequence"/>
</dbReference>
<reference evidence="2" key="1">
    <citation type="submission" date="2023-06" db="EMBL/GenBank/DDBJ databases">
        <title>Sysu t00192.</title>
        <authorList>
            <person name="Gao L."/>
            <person name="Fang B.-Z."/>
            <person name="Li W.-J."/>
        </authorList>
    </citation>
    <scope>NUCLEOTIDE SEQUENCE</scope>
    <source>
        <strain evidence="2">SYSU T00192</strain>
    </source>
</reference>
<name>A0ABT8G9H0_9MICO</name>
<gene>
    <name evidence="2" type="ORF">QQX09_07895</name>
</gene>
<protein>
    <submittedName>
        <fullName evidence="2">CoA-binding protein</fullName>
    </submittedName>
</protein>
<dbReference type="Gene3D" id="3.40.50.720">
    <property type="entry name" value="NAD(P)-binding Rossmann-like Domain"/>
    <property type="match status" value="1"/>
</dbReference>
<dbReference type="RefSeq" id="WP_301133175.1">
    <property type="nucleotide sequence ID" value="NZ_JAUHPW010000005.1"/>
</dbReference>
<dbReference type="InterPro" id="IPR036291">
    <property type="entry name" value="NAD(P)-bd_dom_sf"/>
</dbReference>
<proteinExistence type="predicted"/>
<accession>A0ABT8G9H0</accession>
<keyword evidence="3" id="KW-1185">Reference proteome</keyword>
<dbReference type="EMBL" id="JAUHPW010000005">
    <property type="protein sequence ID" value="MDN4475776.1"/>
    <property type="molecule type" value="Genomic_DNA"/>
</dbReference>
<evidence type="ECO:0000313" key="2">
    <source>
        <dbReference type="EMBL" id="MDN4475776.1"/>
    </source>
</evidence>
<organism evidence="2 3">
    <name type="scientific">Demequina litoralis</name>
    <dbReference type="NCBI Taxonomy" id="3051660"/>
    <lineage>
        <taxon>Bacteria</taxon>
        <taxon>Bacillati</taxon>
        <taxon>Actinomycetota</taxon>
        <taxon>Actinomycetes</taxon>
        <taxon>Micrococcales</taxon>
        <taxon>Demequinaceae</taxon>
        <taxon>Demequina</taxon>
    </lineage>
</organism>
<dbReference type="PANTHER" id="PTHR33303">
    <property type="entry name" value="CYTOPLASMIC PROTEIN-RELATED"/>
    <property type="match status" value="1"/>
</dbReference>
<comment type="caution">
    <text evidence="2">The sequence shown here is derived from an EMBL/GenBank/DDBJ whole genome shotgun (WGS) entry which is preliminary data.</text>
</comment>
<evidence type="ECO:0000313" key="3">
    <source>
        <dbReference type="Proteomes" id="UP001172728"/>
    </source>
</evidence>
<dbReference type="InterPro" id="IPR003781">
    <property type="entry name" value="CoA-bd"/>
</dbReference>
<dbReference type="SUPFAM" id="SSF51735">
    <property type="entry name" value="NAD(P)-binding Rossmann-fold domains"/>
    <property type="match status" value="1"/>
</dbReference>
<dbReference type="Pfam" id="PF13380">
    <property type="entry name" value="CoA_binding_2"/>
    <property type="match status" value="1"/>
</dbReference>
<dbReference type="PANTHER" id="PTHR33303:SF2">
    <property type="entry name" value="COA-BINDING DOMAIN-CONTAINING PROTEIN"/>
    <property type="match status" value="1"/>
</dbReference>
<sequence>MTAIKDAADAFLAHKRIAVTGVSRTPGSHGSNVVYQRLRERGYEAFAINPNAESVEGGPAYPSLAAVPGGVEAVIIGTRPDRALDTVKEAESLGIKDVWMHRGPGQGSVDDAAAAWGREHGMAVIDGGCPCMFGPTADGGHKFMCSFMKLTGNVPRQV</sequence>
<feature type="domain" description="CoA-binding" evidence="1">
    <location>
        <begin position="11"/>
        <end position="102"/>
    </location>
</feature>
<dbReference type="SMART" id="SM00881">
    <property type="entry name" value="CoA_binding"/>
    <property type="match status" value="1"/>
</dbReference>
<evidence type="ECO:0000259" key="1">
    <source>
        <dbReference type="SMART" id="SM00881"/>
    </source>
</evidence>